<dbReference type="Proteomes" id="UP001311232">
    <property type="component" value="Unassembled WGS sequence"/>
</dbReference>
<feature type="region of interest" description="Disordered" evidence="1">
    <location>
        <begin position="1"/>
        <end position="28"/>
    </location>
</feature>
<dbReference type="AlphaFoldDB" id="A0AAV9R683"/>
<feature type="compositionally biased region" description="Polar residues" evidence="1">
    <location>
        <begin position="11"/>
        <end position="21"/>
    </location>
</feature>
<gene>
    <name evidence="2" type="ORF">CRENBAI_014250</name>
</gene>
<name>A0AAV9R683_9TELE</name>
<organism evidence="2 3">
    <name type="scientific">Crenichthys baileyi</name>
    <name type="common">White River springfish</name>
    <dbReference type="NCBI Taxonomy" id="28760"/>
    <lineage>
        <taxon>Eukaryota</taxon>
        <taxon>Metazoa</taxon>
        <taxon>Chordata</taxon>
        <taxon>Craniata</taxon>
        <taxon>Vertebrata</taxon>
        <taxon>Euteleostomi</taxon>
        <taxon>Actinopterygii</taxon>
        <taxon>Neopterygii</taxon>
        <taxon>Teleostei</taxon>
        <taxon>Neoteleostei</taxon>
        <taxon>Acanthomorphata</taxon>
        <taxon>Ovalentaria</taxon>
        <taxon>Atherinomorphae</taxon>
        <taxon>Cyprinodontiformes</taxon>
        <taxon>Goodeidae</taxon>
        <taxon>Crenichthys</taxon>
    </lineage>
</organism>
<proteinExistence type="predicted"/>
<evidence type="ECO:0000313" key="2">
    <source>
        <dbReference type="EMBL" id="KAK5605279.1"/>
    </source>
</evidence>
<protein>
    <submittedName>
        <fullName evidence="2">Uncharacterized protein</fullName>
    </submittedName>
</protein>
<accession>A0AAV9R683</accession>
<dbReference type="EMBL" id="JAHHUM010002308">
    <property type="protein sequence ID" value="KAK5605279.1"/>
    <property type="molecule type" value="Genomic_DNA"/>
</dbReference>
<keyword evidence="3" id="KW-1185">Reference proteome</keyword>
<reference evidence="2 3" key="1">
    <citation type="submission" date="2021-06" db="EMBL/GenBank/DDBJ databases">
        <authorList>
            <person name="Palmer J.M."/>
        </authorList>
    </citation>
    <scope>NUCLEOTIDE SEQUENCE [LARGE SCALE GENOMIC DNA]</scope>
    <source>
        <strain evidence="2 3">MEX-2019</strain>
        <tissue evidence="2">Muscle</tissue>
    </source>
</reference>
<sequence length="177" mass="19242">MRPPRHVLHSGPTSKPSTLTENLRRAAERSARQAREAVERRSPFWGSRLAIPLPVTGPRRYTPSLSSQHISTVRQTAPSSSLEPMLGAAHFLCLVWDSSTAPLQSSCTPSDSELPVCSSSCHRYRRRQDIVPPVLEVRTGASLSFLGGLASAPSPCPAHFLVSSLVPAITQWLPAEE</sequence>
<evidence type="ECO:0000256" key="1">
    <source>
        <dbReference type="SAM" id="MobiDB-lite"/>
    </source>
</evidence>
<comment type="caution">
    <text evidence="2">The sequence shown here is derived from an EMBL/GenBank/DDBJ whole genome shotgun (WGS) entry which is preliminary data.</text>
</comment>
<evidence type="ECO:0000313" key="3">
    <source>
        <dbReference type="Proteomes" id="UP001311232"/>
    </source>
</evidence>